<dbReference type="GeneID" id="20330448"/>
<evidence type="ECO:0000313" key="4">
    <source>
        <dbReference type="Proteomes" id="UP000054324"/>
    </source>
</evidence>
<evidence type="ECO:0000313" key="3">
    <source>
        <dbReference type="EMBL" id="KER18115.1"/>
    </source>
</evidence>
<feature type="non-terminal residue" evidence="3">
    <location>
        <position position="85"/>
    </location>
</feature>
<gene>
    <name evidence="3" type="ORF">T265_16283</name>
</gene>
<dbReference type="AlphaFoldDB" id="A0A074Z4A0"/>
<dbReference type="STRING" id="6198.A0A074Z4A0"/>
<dbReference type="CTD" id="20330448"/>
<evidence type="ECO:0000259" key="2">
    <source>
        <dbReference type="PROSITE" id="PS51156"/>
    </source>
</evidence>
<sequence length="85" mass="10091">MYVSRHLRISLMCKYVHSVHPCQHRYSEELAMILLHWHGYNVSNAVDDLPNYVPISSKWTKSEVRKFLKCIDSKPRKDFVEAKKT</sequence>
<dbReference type="KEGG" id="ovi:T265_16283"/>
<feature type="domain" description="ELM2" evidence="2">
    <location>
        <begin position="1"/>
        <end position="53"/>
    </location>
</feature>
<dbReference type="InterPro" id="IPR000949">
    <property type="entry name" value="ELM2_dom"/>
</dbReference>
<dbReference type="EMBL" id="KL610417">
    <property type="protein sequence ID" value="KER18115.1"/>
    <property type="molecule type" value="Genomic_DNA"/>
</dbReference>
<accession>A0A074Z4A0</accession>
<keyword evidence="1" id="KW-0539">Nucleus</keyword>
<dbReference type="Proteomes" id="UP000054324">
    <property type="component" value="Unassembled WGS sequence"/>
</dbReference>
<dbReference type="PROSITE" id="PS51156">
    <property type="entry name" value="ELM2"/>
    <property type="match status" value="1"/>
</dbReference>
<evidence type="ECO:0000256" key="1">
    <source>
        <dbReference type="ARBA" id="ARBA00023242"/>
    </source>
</evidence>
<dbReference type="RefSeq" id="XP_009178138.1">
    <property type="nucleotide sequence ID" value="XM_009179874.1"/>
</dbReference>
<keyword evidence="4" id="KW-1185">Reference proteome</keyword>
<proteinExistence type="predicted"/>
<protein>
    <recommendedName>
        <fullName evidence="2">ELM2 domain-containing protein</fullName>
    </recommendedName>
</protein>
<name>A0A074Z4A0_OPIVI</name>
<organism evidence="3 4">
    <name type="scientific">Opisthorchis viverrini</name>
    <name type="common">Southeast Asian liver fluke</name>
    <dbReference type="NCBI Taxonomy" id="6198"/>
    <lineage>
        <taxon>Eukaryota</taxon>
        <taxon>Metazoa</taxon>
        <taxon>Spiralia</taxon>
        <taxon>Lophotrochozoa</taxon>
        <taxon>Platyhelminthes</taxon>
        <taxon>Trematoda</taxon>
        <taxon>Digenea</taxon>
        <taxon>Opisthorchiida</taxon>
        <taxon>Opisthorchiata</taxon>
        <taxon>Opisthorchiidae</taxon>
        <taxon>Opisthorchis</taxon>
    </lineage>
</organism>
<reference evidence="3 4" key="1">
    <citation type="submission" date="2013-11" db="EMBL/GenBank/DDBJ databases">
        <title>Opisthorchis viverrini - life in the bile duct.</title>
        <authorList>
            <person name="Young N.D."/>
            <person name="Nagarajan N."/>
            <person name="Lin S.J."/>
            <person name="Korhonen P.K."/>
            <person name="Jex A.R."/>
            <person name="Hall R.S."/>
            <person name="Safavi-Hemami H."/>
            <person name="Kaewkong W."/>
            <person name="Bertrand D."/>
            <person name="Gao S."/>
            <person name="Seet Q."/>
            <person name="Wongkham S."/>
            <person name="Teh B.T."/>
            <person name="Wongkham C."/>
            <person name="Intapan P.M."/>
            <person name="Maleewong W."/>
            <person name="Yang X."/>
            <person name="Hu M."/>
            <person name="Wang Z."/>
            <person name="Hofmann A."/>
            <person name="Sternberg P.W."/>
            <person name="Tan P."/>
            <person name="Wang J."/>
            <person name="Gasser R.B."/>
        </authorList>
    </citation>
    <scope>NUCLEOTIDE SEQUENCE [LARGE SCALE GENOMIC DNA]</scope>
</reference>
<dbReference type="OrthoDB" id="10064338at2759"/>